<dbReference type="PANTHER" id="PTHR33116:SF80">
    <property type="entry name" value="REVERSE TRANSCRIPTASE ZINC-BINDING DOMAIN-CONTAINING PROTEIN"/>
    <property type="match status" value="1"/>
</dbReference>
<comment type="caution">
    <text evidence="1">The sequence shown here is derived from an EMBL/GenBank/DDBJ whole genome shotgun (WGS) entry which is preliminary data.</text>
</comment>
<evidence type="ECO:0008006" key="2">
    <source>
        <dbReference type="Google" id="ProtNLM"/>
    </source>
</evidence>
<proteinExistence type="predicted"/>
<reference evidence="1" key="2">
    <citation type="journal article" date="2024" name="Plant">
        <title>Genomic evolution and insights into agronomic trait innovations of Sesamum species.</title>
        <authorList>
            <person name="Miao H."/>
            <person name="Wang L."/>
            <person name="Qu L."/>
            <person name="Liu H."/>
            <person name="Sun Y."/>
            <person name="Le M."/>
            <person name="Wang Q."/>
            <person name="Wei S."/>
            <person name="Zheng Y."/>
            <person name="Lin W."/>
            <person name="Duan Y."/>
            <person name="Cao H."/>
            <person name="Xiong S."/>
            <person name="Wang X."/>
            <person name="Wei L."/>
            <person name="Li C."/>
            <person name="Ma Q."/>
            <person name="Ju M."/>
            <person name="Zhao R."/>
            <person name="Li G."/>
            <person name="Mu C."/>
            <person name="Tian Q."/>
            <person name="Mei H."/>
            <person name="Zhang T."/>
            <person name="Gao T."/>
            <person name="Zhang H."/>
        </authorList>
    </citation>
    <scope>NUCLEOTIDE SEQUENCE</scope>
    <source>
        <strain evidence="1">KEN1</strain>
    </source>
</reference>
<sequence>MAGIQNDELHGILTLTNFARGAMPVRYLGIPLATQRLSVTDYSPLVDQIVKSISKWTAKSLSYAGRLELIRLVIQRVECFWLQIFPLSAAVVEKIHRLCRNFRNLSVAWDEICHHKEEGGLGIRHIQTWNVALLARVLWNIHHKADTLWV</sequence>
<gene>
    <name evidence="1" type="ORF">Slati_4203400</name>
</gene>
<name>A0AAW2TAG2_9LAMI</name>
<reference evidence="1" key="1">
    <citation type="submission" date="2020-06" db="EMBL/GenBank/DDBJ databases">
        <authorList>
            <person name="Li T."/>
            <person name="Hu X."/>
            <person name="Zhang T."/>
            <person name="Song X."/>
            <person name="Zhang H."/>
            <person name="Dai N."/>
            <person name="Sheng W."/>
            <person name="Hou X."/>
            <person name="Wei L."/>
        </authorList>
    </citation>
    <scope>NUCLEOTIDE SEQUENCE</scope>
    <source>
        <strain evidence="1">KEN1</strain>
        <tissue evidence="1">Leaf</tissue>
    </source>
</reference>
<organism evidence="1">
    <name type="scientific">Sesamum latifolium</name>
    <dbReference type="NCBI Taxonomy" id="2727402"/>
    <lineage>
        <taxon>Eukaryota</taxon>
        <taxon>Viridiplantae</taxon>
        <taxon>Streptophyta</taxon>
        <taxon>Embryophyta</taxon>
        <taxon>Tracheophyta</taxon>
        <taxon>Spermatophyta</taxon>
        <taxon>Magnoliopsida</taxon>
        <taxon>eudicotyledons</taxon>
        <taxon>Gunneridae</taxon>
        <taxon>Pentapetalae</taxon>
        <taxon>asterids</taxon>
        <taxon>lamiids</taxon>
        <taxon>Lamiales</taxon>
        <taxon>Pedaliaceae</taxon>
        <taxon>Sesamum</taxon>
    </lineage>
</organism>
<dbReference type="PANTHER" id="PTHR33116">
    <property type="entry name" value="REVERSE TRANSCRIPTASE ZINC-BINDING DOMAIN-CONTAINING PROTEIN-RELATED-RELATED"/>
    <property type="match status" value="1"/>
</dbReference>
<accession>A0AAW2TAG2</accession>
<dbReference type="AlphaFoldDB" id="A0AAW2TAG2"/>
<protein>
    <recommendedName>
        <fullName evidence="2">Reverse transcriptase</fullName>
    </recommendedName>
</protein>
<evidence type="ECO:0000313" key="1">
    <source>
        <dbReference type="EMBL" id="KAL0401735.1"/>
    </source>
</evidence>
<dbReference type="EMBL" id="JACGWN010000015">
    <property type="protein sequence ID" value="KAL0401735.1"/>
    <property type="molecule type" value="Genomic_DNA"/>
</dbReference>